<evidence type="ECO:0000313" key="3">
    <source>
        <dbReference type="Proteomes" id="UP000054350"/>
    </source>
</evidence>
<dbReference type="AlphaFoldDB" id="A0A0L0SR32"/>
<protein>
    <submittedName>
        <fullName evidence="2">Uncharacterized protein</fullName>
    </submittedName>
</protein>
<name>A0A0L0SR32_ALLM3</name>
<keyword evidence="3" id="KW-1185">Reference proteome</keyword>
<feature type="region of interest" description="Disordered" evidence="1">
    <location>
        <begin position="1"/>
        <end position="84"/>
    </location>
</feature>
<accession>A0A0L0SR32</accession>
<reference evidence="2 3" key="1">
    <citation type="submission" date="2009-11" db="EMBL/GenBank/DDBJ databases">
        <title>Annotation of Allomyces macrogynus ATCC 38327.</title>
        <authorList>
            <consortium name="The Broad Institute Genome Sequencing Platform"/>
            <person name="Russ C."/>
            <person name="Cuomo C."/>
            <person name="Burger G."/>
            <person name="Gray M.W."/>
            <person name="Holland P.W.H."/>
            <person name="King N."/>
            <person name="Lang F.B.F."/>
            <person name="Roger A.J."/>
            <person name="Ruiz-Trillo I."/>
            <person name="Young S.K."/>
            <person name="Zeng Q."/>
            <person name="Gargeya S."/>
            <person name="Fitzgerald M."/>
            <person name="Haas B."/>
            <person name="Abouelleil A."/>
            <person name="Alvarado L."/>
            <person name="Arachchi H.M."/>
            <person name="Berlin A."/>
            <person name="Chapman S.B."/>
            <person name="Gearin G."/>
            <person name="Goldberg J."/>
            <person name="Griggs A."/>
            <person name="Gujja S."/>
            <person name="Hansen M."/>
            <person name="Heiman D."/>
            <person name="Howarth C."/>
            <person name="Larimer J."/>
            <person name="Lui A."/>
            <person name="MacDonald P.J.P."/>
            <person name="McCowen C."/>
            <person name="Montmayeur A."/>
            <person name="Murphy C."/>
            <person name="Neiman D."/>
            <person name="Pearson M."/>
            <person name="Priest M."/>
            <person name="Roberts A."/>
            <person name="Saif S."/>
            <person name="Shea T."/>
            <person name="Sisk P."/>
            <person name="Stolte C."/>
            <person name="Sykes S."/>
            <person name="Wortman J."/>
            <person name="Nusbaum C."/>
            <person name="Birren B."/>
        </authorList>
    </citation>
    <scope>NUCLEOTIDE SEQUENCE [LARGE SCALE GENOMIC DNA]</scope>
    <source>
        <strain evidence="2 3">ATCC 38327</strain>
    </source>
</reference>
<dbReference type="VEuPathDB" id="FungiDB:AMAG_10626"/>
<feature type="compositionally biased region" description="Basic residues" evidence="1">
    <location>
        <begin position="72"/>
        <end position="84"/>
    </location>
</feature>
<reference evidence="3" key="2">
    <citation type="submission" date="2009-11" db="EMBL/GenBank/DDBJ databases">
        <title>The Genome Sequence of Allomyces macrogynus strain ATCC 38327.</title>
        <authorList>
            <consortium name="The Broad Institute Genome Sequencing Platform"/>
            <person name="Russ C."/>
            <person name="Cuomo C."/>
            <person name="Shea T."/>
            <person name="Young S.K."/>
            <person name="Zeng Q."/>
            <person name="Koehrsen M."/>
            <person name="Haas B."/>
            <person name="Borodovsky M."/>
            <person name="Guigo R."/>
            <person name="Alvarado L."/>
            <person name="Berlin A."/>
            <person name="Borenstein D."/>
            <person name="Chen Z."/>
            <person name="Engels R."/>
            <person name="Freedman E."/>
            <person name="Gellesch M."/>
            <person name="Goldberg J."/>
            <person name="Griggs A."/>
            <person name="Gujja S."/>
            <person name="Heiman D."/>
            <person name="Hepburn T."/>
            <person name="Howarth C."/>
            <person name="Jen D."/>
            <person name="Larson L."/>
            <person name="Lewis B."/>
            <person name="Mehta T."/>
            <person name="Park D."/>
            <person name="Pearson M."/>
            <person name="Roberts A."/>
            <person name="Saif S."/>
            <person name="Shenoy N."/>
            <person name="Sisk P."/>
            <person name="Stolte C."/>
            <person name="Sykes S."/>
            <person name="Walk T."/>
            <person name="White J."/>
            <person name="Yandava C."/>
            <person name="Burger G."/>
            <person name="Gray M.W."/>
            <person name="Holland P.W.H."/>
            <person name="King N."/>
            <person name="Lang F.B.F."/>
            <person name="Roger A.J."/>
            <person name="Ruiz-Trillo I."/>
            <person name="Lander E."/>
            <person name="Nusbaum C."/>
        </authorList>
    </citation>
    <scope>NUCLEOTIDE SEQUENCE [LARGE SCALE GENOMIC DNA]</scope>
    <source>
        <strain evidence="3">ATCC 38327</strain>
    </source>
</reference>
<evidence type="ECO:0000256" key="1">
    <source>
        <dbReference type="SAM" id="MobiDB-lite"/>
    </source>
</evidence>
<organism evidence="2 3">
    <name type="scientific">Allomyces macrogynus (strain ATCC 38327)</name>
    <name type="common">Allomyces javanicus var. macrogynus</name>
    <dbReference type="NCBI Taxonomy" id="578462"/>
    <lineage>
        <taxon>Eukaryota</taxon>
        <taxon>Fungi</taxon>
        <taxon>Fungi incertae sedis</taxon>
        <taxon>Blastocladiomycota</taxon>
        <taxon>Blastocladiomycetes</taxon>
        <taxon>Blastocladiales</taxon>
        <taxon>Blastocladiaceae</taxon>
        <taxon>Allomyces</taxon>
    </lineage>
</organism>
<proteinExistence type="predicted"/>
<dbReference type="EMBL" id="GG745346">
    <property type="protein sequence ID" value="KNE64962.1"/>
    <property type="molecule type" value="Genomic_DNA"/>
</dbReference>
<feature type="compositionally biased region" description="Low complexity" evidence="1">
    <location>
        <begin position="10"/>
        <end position="29"/>
    </location>
</feature>
<sequence length="108" mass="11233">MGKPKPSAPGPRKGNKAGAAARKPAPSKKLTASKPTAARSSTNAEANEKDDATEQDQDDAPATDAPVPAHLQPRKPRTVSHKKGGKMIASTVHMNCPAVVRDTLESVC</sequence>
<dbReference type="Proteomes" id="UP000054350">
    <property type="component" value="Unassembled WGS sequence"/>
</dbReference>
<gene>
    <name evidence="2" type="ORF">AMAG_10626</name>
</gene>
<evidence type="ECO:0000313" key="2">
    <source>
        <dbReference type="EMBL" id="KNE64962.1"/>
    </source>
</evidence>